<dbReference type="GO" id="GO:0006396">
    <property type="term" value="P:RNA processing"/>
    <property type="evidence" value="ECO:0007669"/>
    <property type="project" value="InterPro"/>
</dbReference>
<comment type="similarity">
    <text evidence="1">Belongs to the class IV-like SAM-binding methyltransferase superfamily. RNA methyltransferase TrmH family.</text>
</comment>
<dbReference type="InterPro" id="IPR004441">
    <property type="entry name" value="rRNA_MeTrfase_TrmH"/>
</dbReference>
<proteinExistence type="inferred from homology"/>
<dbReference type="Gene3D" id="3.30.1330.30">
    <property type="match status" value="1"/>
</dbReference>
<dbReference type="KEGG" id="slp:Slip_2256"/>
<dbReference type="EMBL" id="CP002048">
    <property type="protein sequence ID" value="ADI02997.1"/>
    <property type="molecule type" value="Genomic_DNA"/>
</dbReference>
<dbReference type="GO" id="GO:0008173">
    <property type="term" value="F:RNA methyltransferase activity"/>
    <property type="evidence" value="ECO:0007669"/>
    <property type="project" value="InterPro"/>
</dbReference>
<dbReference type="STRING" id="643648.Slip_2256"/>
<dbReference type="GO" id="GO:0003723">
    <property type="term" value="F:RNA binding"/>
    <property type="evidence" value="ECO:0007669"/>
    <property type="project" value="InterPro"/>
</dbReference>
<accession>D7CJP2</accession>
<dbReference type="InterPro" id="IPR029028">
    <property type="entry name" value="Alpha/beta_knot_MTases"/>
</dbReference>
<dbReference type="OrthoDB" id="9794400at2"/>
<dbReference type="eggNOG" id="COG0566">
    <property type="taxonomic scope" value="Bacteria"/>
</dbReference>
<dbReference type="SUPFAM" id="SSF75217">
    <property type="entry name" value="alpha/beta knot"/>
    <property type="match status" value="1"/>
</dbReference>
<dbReference type="GO" id="GO:0032259">
    <property type="term" value="P:methylation"/>
    <property type="evidence" value="ECO:0007669"/>
    <property type="project" value="UniProtKB-KW"/>
</dbReference>
<dbReference type="SMART" id="SM00967">
    <property type="entry name" value="SpoU_sub_bind"/>
    <property type="match status" value="1"/>
</dbReference>
<sequence length="250" mass="27224">MNEQIEGINWVSEALKAGRQIHRIYVDDSRKDRRVESILAHAHKRGIPVESVGKNQLRSMSASGSPQGVVALASPYHYWPIEDILEFTQSRGEQPFLILLDGVEDPQNLGAIIRTAECAGVHGIVLPLHHSVKVTPAVGRASAGAVEHMKIALVTNLVRAIEELKQGGLWIVGADAMANHTYFEVSLAAPLALVFGGEGRGIRRLVREHCDILVSIPMFGQLNSLNVSTACALVTFEVLRQRYQDGGVKG</sequence>
<dbReference type="InterPro" id="IPR013123">
    <property type="entry name" value="SpoU_subst-bd"/>
</dbReference>
<reference evidence="5 6" key="2">
    <citation type="journal article" date="2010" name="Stand. Genomic Sci.">
        <title>Complete genome sequence of Syntrophothermus lipocalidus type strain (TGB-C1).</title>
        <authorList>
            <person name="Djao O.D."/>
            <person name="Zhang X."/>
            <person name="Lucas S."/>
            <person name="Lapidus A."/>
            <person name="Del Rio T.G."/>
            <person name="Nolan M."/>
            <person name="Tice H."/>
            <person name="Cheng J.F."/>
            <person name="Han C."/>
            <person name="Tapia R."/>
            <person name="Goodwin L."/>
            <person name="Pitluck S."/>
            <person name="Liolios K."/>
            <person name="Ivanova N."/>
            <person name="Mavromatis K."/>
            <person name="Mikhailova N."/>
            <person name="Ovchinnikova G."/>
            <person name="Pati A."/>
            <person name="Brambilla E."/>
            <person name="Chen A."/>
            <person name="Palaniappan K."/>
            <person name="Land M."/>
            <person name="Hauser L."/>
            <person name="Chang Y.J."/>
            <person name="Jeffries C.D."/>
            <person name="Rohde M."/>
            <person name="Sikorski J."/>
            <person name="Spring S."/>
            <person name="Goker M."/>
            <person name="Detter J.C."/>
            <person name="Woyke T."/>
            <person name="Bristow J."/>
            <person name="Eisen J.A."/>
            <person name="Markowitz V."/>
            <person name="Hugenholtz P."/>
            <person name="Kyrpides N.C."/>
            <person name="Klenk H.P."/>
        </authorList>
    </citation>
    <scope>NUCLEOTIDE SEQUENCE [LARGE SCALE GENOMIC DNA]</scope>
    <source>
        <strain evidence="6">DSM 12680 / TGB-C1</strain>
    </source>
</reference>
<dbReference type="InterPro" id="IPR001537">
    <property type="entry name" value="SpoU_MeTrfase"/>
</dbReference>
<gene>
    <name evidence="5" type="ordered locus">Slip_2256</name>
</gene>
<evidence type="ECO:0000313" key="5">
    <source>
        <dbReference type="EMBL" id="ADI02997.1"/>
    </source>
</evidence>
<dbReference type="Gene3D" id="3.40.1280.10">
    <property type="match status" value="1"/>
</dbReference>
<dbReference type="Pfam" id="PF08032">
    <property type="entry name" value="SpoU_sub_bind"/>
    <property type="match status" value="1"/>
</dbReference>
<keyword evidence="3" id="KW-0808">Transferase</keyword>
<dbReference type="InterPro" id="IPR029026">
    <property type="entry name" value="tRNA_m1G_MTases_N"/>
</dbReference>
<dbReference type="Proteomes" id="UP000000378">
    <property type="component" value="Chromosome"/>
</dbReference>
<dbReference type="SUPFAM" id="SSF55315">
    <property type="entry name" value="L30e-like"/>
    <property type="match status" value="1"/>
</dbReference>
<dbReference type="AlphaFoldDB" id="D7CJP2"/>
<evidence type="ECO:0000256" key="1">
    <source>
        <dbReference type="ARBA" id="ARBA00007228"/>
    </source>
</evidence>
<dbReference type="NCBIfam" id="TIGR00186">
    <property type="entry name" value="rRNA_methyl_3"/>
    <property type="match status" value="1"/>
</dbReference>
<feature type="domain" description="RNA 2-O ribose methyltransferase substrate binding" evidence="4">
    <location>
        <begin position="4"/>
        <end position="79"/>
    </location>
</feature>
<reference evidence="6" key="1">
    <citation type="journal article" date="2010" name="Stand. Genomic Sci.">
        <title>Complete genome sequence of Syntrophothermus lipocalidus type strain (TGB-C1T).</title>
        <authorList>
            <consortium name="US DOE Joint Genome Institute (JGI-PGF)"/>
            <person name="Djao O."/>
            <person name="Zhang X."/>
            <person name="Lucas S."/>
            <person name="Lapidus A."/>
            <person name="Glavina Del Rio T."/>
            <person name="Nolan M."/>
            <person name="Tice H."/>
            <person name="Cheng J."/>
            <person name="Han C."/>
            <person name="Tapia R."/>
            <person name="Goodwin L."/>
            <person name="Pitluck S."/>
            <person name="Liolios K."/>
            <person name="Ivanova N."/>
            <person name="Mavromatis K."/>
            <person name="Mikhailova N."/>
            <person name="Ovchinnikova G."/>
            <person name="Pati A."/>
            <person name="Brambilla E."/>
            <person name="Chen A."/>
            <person name="Palaniappan K."/>
            <person name="Land M."/>
            <person name="Hauser L."/>
            <person name="Chang Y."/>
            <person name="Jeffries C."/>
            <person name="Rohde M."/>
            <person name="Sikorski J."/>
            <person name="Spring S."/>
            <person name="Goker M."/>
            <person name="Detter J."/>
            <person name="Woyke T."/>
            <person name="Bristow J."/>
            <person name="Eisen J."/>
            <person name="Markowitz V."/>
            <person name="Hugenholtz P."/>
            <person name="Kyrpides N."/>
            <person name="Klenk H."/>
        </authorList>
    </citation>
    <scope>NUCLEOTIDE SEQUENCE [LARGE SCALE GENOMIC DNA]</scope>
    <source>
        <strain evidence="6">DSM 12680 / TGB-C1</strain>
    </source>
</reference>
<dbReference type="GO" id="GO:0005829">
    <property type="term" value="C:cytosol"/>
    <property type="evidence" value="ECO:0007669"/>
    <property type="project" value="TreeGrafter"/>
</dbReference>
<evidence type="ECO:0000259" key="4">
    <source>
        <dbReference type="SMART" id="SM00967"/>
    </source>
</evidence>
<dbReference type="FunFam" id="3.40.1280.10:FF:000008">
    <property type="entry name" value="Group 3 RNA methyltransferase TrmH"/>
    <property type="match status" value="1"/>
</dbReference>
<dbReference type="PANTHER" id="PTHR46429">
    <property type="entry name" value="23S RRNA (GUANOSINE-2'-O-)-METHYLTRANSFERASE RLMB"/>
    <property type="match status" value="1"/>
</dbReference>
<evidence type="ECO:0000256" key="3">
    <source>
        <dbReference type="ARBA" id="ARBA00022679"/>
    </source>
</evidence>
<dbReference type="RefSeq" id="WP_013176399.1">
    <property type="nucleotide sequence ID" value="NC_014220.1"/>
</dbReference>
<dbReference type="PANTHER" id="PTHR46429:SF1">
    <property type="entry name" value="23S RRNA (GUANOSINE-2'-O-)-METHYLTRANSFERASE RLMB"/>
    <property type="match status" value="1"/>
</dbReference>
<dbReference type="CDD" id="cd18103">
    <property type="entry name" value="SpoU-like_RlmB"/>
    <property type="match status" value="1"/>
</dbReference>
<evidence type="ECO:0000256" key="2">
    <source>
        <dbReference type="ARBA" id="ARBA00022603"/>
    </source>
</evidence>
<keyword evidence="2 5" id="KW-0489">Methyltransferase</keyword>
<protein>
    <submittedName>
        <fullName evidence="5">RNA methyltransferase, TrmH family, group 3</fullName>
    </submittedName>
</protein>
<name>D7CJP2_SYNLT</name>
<dbReference type="HOGENOM" id="CLU_021322_0_1_9"/>
<evidence type="ECO:0000313" key="6">
    <source>
        <dbReference type="Proteomes" id="UP000000378"/>
    </source>
</evidence>
<dbReference type="InterPro" id="IPR029064">
    <property type="entry name" value="Ribosomal_eL30-like_sf"/>
</dbReference>
<organism evidence="5 6">
    <name type="scientific">Syntrophothermus lipocalidus (strain DSM 12680 / TGB-C1)</name>
    <dbReference type="NCBI Taxonomy" id="643648"/>
    <lineage>
        <taxon>Bacteria</taxon>
        <taxon>Bacillati</taxon>
        <taxon>Bacillota</taxon>
        <taxon>Clostridia</taxon>
        <taxon>Eubacteriales</taxon>
        <taxon>Syntrophomonadaceae</taxon>
        <taxon>Syntrophothermus</taxon>
    </lineage>
</organism>
<dbReference type="Pfam" id="PF00588">
    <property type="entry name" value="SpoU_methylase"/>
    <property type="match status" value="1"/>
</dbReference>
<keyword evidence="6" id="KW-1185">Reference proteome</keyword>